<dbReference type="OrthoDB" id="5952049at2759"/>
<accession>A0A9W9Z725</accession>
<feature type="transmembrane region" description="Helical" evidence="1">
    <location>
        <begin position="127"/>
        <end position="150"/>
    </location>
</feature>
<organism evidence="2 3">
    <name type="scientific">Desmophyllum pertusum</name>
    <dbReference type="NCBI Taxonomy" id="174260"/>
    <lineage>
        <taxon>Eukaryota</taxon>
        <taxon>Metazoa</taxon>
        <taxon>Cnidaria</taxon>
        <taxon>Anthozoa</taxon>
        <taxon>Hexacorallia</taxon>
        <taxon>Scleractinia</taxon>
        <taxon>Caryophylliina</taxon>
        <taxon>Caryophylliidae</taxon>
        <taxon>Desmophyllum</taxon>
    </lineage>
</organism>
<dbReference type="AlphaFoldDB" id="A0A9W9Z725"/>
<sequence>MAGIVSITCILAFIYRPIVSDSDREQQNVNRKQGKKFWDISILKHKVFLLCTMSGAVFYLSHYIPPMHMEASRLYIYSGLASLLVRPLIGRLNDVSWINMLYIYSVAAAIEGVVTILLPLATTNVHFILYFVVYGLCDGTLGCGLTIVVLNSLPDTLKPLGFSTYNSWHILRQHVVRFLEVL</sequence>
<reference evidence="2" key="1">
    <citation type="submission" date="2023-01" db="EMBL/GenBank/DDBJ databases">
        <title>Genome assembly of the deep-sea coral Lophelia pertusa.</title>
        <authorList>
            <person name="Herrera S."/>
            <person name="Cordes E."/>
        </authorList>
    </citation>
    <scope>NUCLEOTIDE SEQUENCE</scope>
    <source>
        <strain evidence="2">USNM1676648</strain>
        <tissue evidence="2">Polyp</tissue>
    </source>
</reference>
<dbReference type="Proteomes" id="UP001163046">
    <property type="component" value="Unassembled WGS sequence"/>
</dbReference>
<dbReference type="Pfam" id="PF07690">
    <property type="entry name" value="MFS_1"/>
    <property type="match status" value="1"/>
</dbReference>
<dbReference type="InterPro" id="IPR036259">
    <property type="entry name" value="MFS_trans_sf"/>
</dbReference>
<dbReference type="PANTHER" id="PTHR11360:SF251">
    <property type="entry name" value="MAJOR FACILITATOR SUPERFAMILY (MFS) PROFILE DOMAIN-CONTAINING PROTEIN"/>
    <property type="match status" value="1"/>
</dbReference>
<dbReference type="InterPro" id="IPR050327">
    <property type="entry name" value="Proton-linked_MCT"/>
</dbReference>
<gene>
    <name evidence="2" type="ORF">OS493_040097</name>
</gene>
<keyword evidence="1" id="KW-0812">Transmembrane</keyword>
<dbReference type="PANTHER" id="PTHR11360">
    <property type="entry name" value="MONOCARBOXYLATE TRANSPORTER"/>
    <property type="match status" value="1"/>
</dbReference>
<comment type="caution">
    <text evidence="2">The sequence shown here is derived from an EMBL/GenBank/DDBJ whole genome shotgun (WGS) entry which is preliminary data.</text>
</comment>
<dbReference type="SUPFAM" id="SSF103473">
    <property type="entry name" value="MFS general substrate transporter"/>
    <property type="match status" value="1"/>
</dbReference>
<evidence type="ECO:0000313" key="2">
    <source>
        <dbReference type="EMBL" id="KAJ7375604.1"/>
    </source>
</evidence>
<protein>
    <submittedName>
        <fullName evidence="2">Uncharacterized protein</fullName>
    </submittedName>
</protein>
<keyword evidence="1" id="KW-0472">Membrane</keyword>
<keyword evidence="3" id="KW-1185">Reference proteome</keyword>
<feature type="transmembrane region" description="Helical" evidence="1">
    <location>
        <begin position="47"/>
        <end position="65"/>
    </location>
</feature>
<keyword evidence="1" id="KW-1133">Transmembrane helix</keyword>
<dbReference type="Gene3D" id="1.20.1250.20">
    <property type="entry name" value="MFS general substrate transporter like domains"/>
    <property type="match status" value="1"/>
</dbReference>
<evidence type="ECO:0000313" key="3">
    <source>
        <dbReference type="Proteomes" id="UP001163046"/>
    </source>
</evidence>
<proteinExistence type="predicted"/>
<dbReference type="EMBL" id="MU826637">
    <property type="protein sequence ID" value="KAJ7375604.1"/>
    <property type="molecule type" value="Genomic_DNA"/>
</dbReference>
<evidence type="ECO:0000256" key="1">
    <source>
        <dbReference type="SAM" id="Phobius"/>
    </source>
</evidence>
<name>A0A9W9Z725_9CNID</name>
<feature type="transmembrane region" description="Helical" evidence="1">
    <location>
        <begin position="101"/>
        <end position="121"/>
    </location>
</feature>
<dbReference type="GO" id="GO:0022857">
    <property type="term" value="F:transmembrane transporter activity"/>
    <property type="evidence" value="ECO:0007669"/>
    <property type="project" value="InterPro"/>
</dbReference>
<dbReference type="InterPro" id="IPR011701">
    <property type="entry name" value="MFS"/>
</dbReference>